<keyword evidence="3" id="KW-1185">Reference proteome</keyword>
<dbReference type="EMBL" id="JBGBDC010000002">
    <property type="protein sequence ID" value="MEY2250331.1"/>
    <property type="molecule type" value="Genomic_DNA"/>
</dbReference>
<evidence type="ECO:0000313" key="2">
    <source>
        <dbReference type="EMBL" id="MEY2250331.1"/>
    </source>
</evidence>
<dbReference type="RefSeq" id="WP_369459183.1">
    <property type="nucleotide sequence ID" value="NZ_JBGBDC010000002.1"/>
</dbReference>
<gene>
    <name evidence="2" type="ORF">AB7A72_04905</name>
</gene>
<name>A0ABV4B070_9BURK</name>
<evidence type="ECO:0000313" key="3">
    <source>
        <dbReference type="Proteomes" id="UP001562178"/>
    </source>
</evidence>
<sequence length="129" mass="14295">MNISKNTGEHLRQMLFKQLEALTDPAKDIDLKRAEIANNTAQVIINSAKVEVDYVKAIDGAITLPYVEGQNGVTERPYRPAVPMAEPAPQLPDPEPRTPEEREQAILNSGPRPGHPWHGLGSRKHFIKG</sequence>
<protein>
    <submittedName>
        <fullName evidence="2">Uncharacterized protein</fullName>
    </submittedName>
</protein>
<feature type="compositionally biased region" description="Basic and acidic residues" evidence="1">
    <location>
        <begin position="94"/>
        <end position="104"/>
    </location>
</feature>
<proteinExistence type="predicted"/>
<reference evidence="2 3" key="1">
    <citation type="journal article" date="2016" name="Int. J. Syst. Evol. Microbiol.">
        <title>Description of Comamonas sediminis sp. nov., isolated from lagoon sediments.</title>
        <authorList>
            <person name="Subhash Y."/>
            <person name="Bang J.J."/>
            <person name="You T.H."/>
            <person name="Lee S.S."/>
        </authorList>
    </citation>
    <scope>NUCLEOTIDE SEQUENCE [LARGE SCALE GENOMIC DNA]</scope>
    <source>
        <strain evidence="2 3">JCM 31169</strain>
    </source>
</reference>
<accession>A0ABV4B070</accession>
<feature type="region of interest" description="Disordered" evidence="1">
    <location>
        <begin position="72"/>
        <end position="129"/>
    </location>
</feature>
<dbReference type="Proteomes" id="UP001562178">
    <property type="component" value="Unassembled WGS sequence"/>
</dbReference>
<organism evidence="2 3">
    <name type="scientific">Comamonas sediminis</name>
    <dbReference type="NCBI Taxonomy" id="1783360"/>
    <lineage>
        <taxon>Bacteria</taxon>
        <taxon>Pseudomonadati</taxon>
        <taxon>Pseudomonadota</taxon>
        <taxon>Betaproteobacteria</taxon>
        <taxon>Burkholderiales</taxon>
        <taxon>Comamonadaceae</taxon>
        <taxon>Comamonas</taxon>
    </lineage>
</organism>
<comment type="caution">
    <text evidence="2">The sequence shown here is derived from an EMBL/GenBank/DDBJ whole genome shotgun (WGS) entry which is preliminary data.</text>
</comment>
<evidence type="ECO:0000256" key="1">
    <source>
        <dbReference type="SAM" id="MobiDB-lite"/>
    </source>
</evidence>